<evidence type="ECO:0000313" key="2">
    <source>
        <dbReference type="Proteomes" id="UP001163687"/>
    </source>
</evidence>
<reference evidence="1" key="1">
    <citation type="submission" date="2022-03" db="EMBL/GenBank/DDBJ databases">
        <title>Complete genome sequence of Caldinitratiruptor microaerophilus.</title>
        <authorList>
            <person name="Mukaiyama R."/>
            <person name="Nishiyama T."/>
            <person name="Ueda K."/>
        </authorList>
    </citation>
    <scope>NUCLEOTIDE SEQUENCE</scope>
    <source>
        <strain evidence="1">JCM 16183</strain>
    </source>
</reference>
<keyword evidence="2" id="KW-1185">Reference proteome</keyword>
<evidence type="ECO:0000313" key="1">
    <source>
        <dbReference type="EMBL" id="BDG59713.1"/>
    </source>
</evidence>
<organism evidence="1 2">
    <name type="scientific">Caldinitratiruptor microaerophilus</name>
    <dbReference type="NCBI Taxonomy" id="671077"/>
    <lineage>
        <taxon>Bacteria</taxon>
        <taxon>Bacillati</taxon>
        <taxon>Bacillota</taxon>
        <taxon>Clostridia</taxon>
        <taxon>Eubacteriales</taxon>
        <taxon>Symbiobacteriaceae</taxon>
        <taxon>Caldinitratiruptor</taxon>
    </lineage>
</organism>
<name>A0AA35CJV8_9FIRM</name>
<dbReference type="EMBL" id="AP025628">
    <property type="protein sequence ID" value="BDG59713.1"/>
    <property type="molecule type" value="Genomic_DNA"/>
</dbReference>
<gene>
    <name evidence="1" type="ORF">caldi_08030</name>
</gene>
<protein>
    <submittedName>
        <fullName evidence="1">Uncharacterized protein</fullName>
    </submittedName>
</protein>
<accession>A0AA35CJV8</accession>
<dbReference type="KEGG" id="cmic:caldi_08030"/>
<dbReference type="AlphaFoldDB" id="A0AA35CJV8"/>
<dbReference type="Proteomes" id="UP001163687">
    <property type="component" value="Chromosome"/>
</dbReference>
<proteinExistence type="predicted"/>
<sequence>MPTPRLRAGFVRLSPDRIPPSRYREATSLSHYRDLGEEVPLKAVEPVDLIVAGRSRYPRTAPGRASAGPYATGAAFTIATPELVPIRLAPAATIRQAVS</sequence>